<feature type="domain" description="N-sulphoglucosamine sulphohydrolase C-terminal" evidence="7">
    <location>
        <begin position="94"/>
        <end position="231"/>
    </location>
</feature>
<dbReference type="SUPFAM" id="SSF53649">
    <property type="entry name" value="Alkaline phosphatase-like"/>
    <property type="match status" value="1"/>
</dbReference>
<evidence type="ECO:0000256" key="6">
    <source>
        <dbReference type="ARBA" id="ARBA00022837"/>
    </source>
</evidence>
<keyword evidence="9" id="KW-1185">Reference proteome</keyword>
<reference evidence="8" key="1">
    <citation type="submission" date="2021-12" db="EMBL/GenBank/DDBJ databases">
        <title>Novel species in genus Dyadobacter.</title>
        <authorList>
            <person name="Ma C."/>
        </authorList>
    </citation>
    <scope>NUCLEOTIDE SEQUENCE</scope>
    <source>
        <strain evidence="8">LJ419</strain>
    </source>
</reference>
<dbReference type="Pfam" id="PF16347">
    <property type="entry name" value="SGSH_C"/>
    <property type="match status" value="1"/>
</dbReference>
<evidence type="ECO:0000313" key="8">
    <source>
        <dbReference type="EMBL" id="MCF0064617.1"/>
    </source>
</evidence>
<accession>A0A9X1TGZ9</accession>
<dbReference type="InterPro" id="IPR017850">
    <property type="entry name" value="Alkaline_phosphatase_core_sf"/>
</dbReference>
<sequence>MSCARPGPKSQAECRFHNGRRPRLHRFVYKDKFNPNYAAMLESMDDGVGRVVKQLAENKLLDNTIIIFTSDNGGLGMAELGPAPTNLEPLRKWKGHVYEGGIRVPLIFSWKGRIKDNLVTENQVIGTDYFSTFSEILGITNQQNLPDGKSFYNVLLNPEKPFDRGPFYWHYPHSAIRKARPGAAIRQGDFKLVEMYETGKTELFDLTKDMSETKDLSASNPAKAKELKAALAAWRKEVNANMPQRNPDYKKVAKK</sequence>
<comment type="similarity">
    <text evidence="2">Belongs to the sulfatase family.</text>
</comment>
<keyword evidence="3" id="KW-0479">Metal-binding</keyword>
<dbReference type="Gene3D" id="3.40.720.10">
    <property type="entry name" value="Alkaline Phosphatase, subunit A"/>
    <property type="match status" value="1"/>
</dbReference>
<dbReference type="EMBL" id="JAJTTC010000008">
    <property type="protein sequence ID" value="MCF0064617.1"/>
    <property type="molecule type" value="Genomic_DNA"/>
</dbReference>
<dbReference type="Proteomes" id="UP001139000">
    <property type="component" value="Unassembled WGS sequence"/>
</dbReference>
<evidence type="ECO:0000259" key="7">
    <source>
        <dbReference type="Pfam" id="PF16347"/>
    </source>
</evidence>
<proteinExistence type="inferred from homology"/>
<dbReference type="PANTHER" id="PTHR42693">
    <property type="entry name" value="ARYLSULFATASE FAMILY MEMBER"/>
    <property type="match status" value="1"/>
</dbReference>
<dbReference type="GO" id="GO:0046872">
    <property type="term" value="F:metal ion binding"/>
    <property type="evidence" value="ECO:0007669"/>
    <property type="project" value="UniProtKB-KW"/>
</dbReference>
<dbReference type="AlphaFoldDB" id="A0A9X1TGZ9"/>
<keyword evidence="5 8" id="KW-0378">Hydrolase</keyword>
<gene>
    <name evidence="8" type="ORF">LXM26_24110</name>
</gene>
<dbReference type="InterPro" id="IPR050738">
    <property type="entry name" value="Sulfatase"/>
</dbReference>
<dbReference type="PANTHER" id="PTHR42693:SF42">
    <property type="entry name" value="ARYLSULFATASE G"/>
    <property type="match status" value="1"/>
</dbReference>
<dbReference type="InterPro" id="IPR032506">
    <property type="entry name" value="SGSH_C"/>
</dbReference>
<keyword evidence="4" id="KW-0732">Signal</keyword>
<dbReference type="Gene3D" id="3.30.1120.10">
    <property type="match status" value="1"/>
</dbReference>
<evidence type="ECO:0000256" key="4">
    <source>
        <dbReference type="ARBA" id="ARBA00022729"/>
    </source>
</evidence>
<evidence type="ECO:0000256" key="1">
    <source>
        <dbReference type="ARBA" id="ARBA00001913"/>
    </source>
</evidence>
<keyword evidence="6" id="KW-0106">Calcium</keyword>
<comment type="cofactor">
    <cofactor evidence="1">
        <name>Ca(2+)</name>
        <dbReference type="ChEBI" id="CHEBI:29108"/>
    </cofactor>
</comment>
<dbReference type="GO" id="GO:0004065">
    <property type="term" value="F:arylsulfatase activity"/>
    <property type="evidence" value="ECO:0007669"/>
    <property type="project" value="TreeGrafter"/>
</dbReference>
<comment type="caution">
    <text evidence="8">The sequence shown here is derived from an EMBL/GenBank/DDBJ whole genome shotgun (WGS) entry which is preliminary data.</text>
</comment>
<evidence type="ECO:0000256" key="5">
    <source>
        <dbReference type="ARBA" id="ARBA00022801"/>
    </source>
</evidence>
<protein>
    <submittedName>
        <fullName evidence="8">Sulfatase-like hydrolase/transferase</fullName>
    </submittedName>
</protein>
<evidence type="ECO:0000256" key="2">
    <source>
        <dbReference type="ARBA" id="ARBA00008779"/>
    </source>
</evidence>
<evidence type="ECO:0000256" key="3">
    <source>
        <dbReference type="ARBA" id="ARBA00022723"/>
    </source>
</evidence>
<evidence type="ECO:0000313" key="9">
    <source>
        <dbReference type="Proteomes" id="UP001139000"/>
    </source>
</evidence>
<organism evidence="8 9">
    <name type="scientific">Dyadobacter chenwenxiniae</name>
    <dbReference type="NCBI Taxonomy" id="2906456"/>
    <lineage>
        <taxon>Bacteria</taxon>
        <taxon>Pseudomonadati</taxon>
        <taxon>Bacteroidota</taxon>
        <taxon>Cytophagia</taxon>
        <taxon>Cytophagales</taxon>
        <taxon>Spirosomataceae</taxon>
        <taxon>Dyadobacter</taxon>
    </lineage>
</organism>
<name>A0A9X1TGZ9_9BACT</name>